<accession>A0A2N5CBW7</accession>
<dbReference type="Proteomes" id="UP000234341">
    <property type="component" value="Unassembled WGS sequence"/>
</dbReference>
<dbReference type="SUPFAM" id="SSF51182">
    <property type="entry name" value="RmlC-like cupins"/>
    <property type="match status" value="1"/>
</dbReference>
<protein>
    <submittedName>
        <fullName evidence="2">Cupin</fullName>
    </submittedName>
</protein>
<organism evidence="2 3">
    <name type="scientific">Cupriavidus pauculus</name>
    <dbReference type="NCBI Taxonomy" id="82633"/>
    <lineage>
        <taxon>Bacteria</taxon>
        <taxon>Pseudomonadati</taxon>
        <taxon>Pseudomonadota</taxon>
        <taxon>Betaproteobacteria</taxon>
        <taxon>Burkholderiales</taxon>
        <taxon>Burkholderiaceae</taxon>
        <taxon>Cupriavidus</taxon>
    </lineage>
</organism>
<name>A0A2N5CBW7_9BURK</name>
<evidence type="ECO:0000313" key="2">
    <source>
        <dbReference type="EMBL" id="PLP99661.1"/>
    </source>
</evidence>
<dbReference type="InterPro" id="IPR011051">
    <property type="entry name" value="RmlC_Cupin_sf"/>
</dbReference>
<feature type="domain" description="Cupin type-2" evidence="1">
    <location>
        <begin position="82"/>
        <end position="139"/>
    </location>
</feature>
<dbReference type="InterPro" id="IPR014710">
    <property type="entry name" value="RmlC-like_jellyroll"/>
</dbReference>
<comment type="caution">
    <text evidence="2">The sequence shown here is derived from an EMBL/GenBank/DDBJ whole genome shotgun (WGS) entry which is preliminary data.</text>
</comment>
<dbReference type="RefSeq" id="WP_101682241.1">
    <property type="nucleotide sequence ID" value="NZ_PJRP01000006.1"/>
</dbReference>
<dbReference type="PANTHER" id="PTHR43346:SF1">
    <property type="entry name" value="QUERCETIN 2,3-DIOXYGENASE-RELATED"/>
    <property type="match status" value="1"/>
</dbReference>
<dbReference type="AlphaFoldDB" id="A0A2N5CBW7"/>
<dbReference type="OrthoDB" id="116921at2"/>
<dbReference type="InterPro" id="IPR052538">
    <property type="entry name" value="Flavonoid_dioxygenase-like"/>
</dbReference>
<reference evidence="2 3" key="1">
    <citation type="submission" date="2017-12" db="EMBL/GenBank/DDBJ databases">
        <title>Genome sequence of the active heterotrophic nitrifier-denitrifier, Cupriavidus pauculus UM1.</title>
        <authorList>
            <person name="Putonti C."/>
            <person name="Castignetti D."/>
        </authorList>
    </citation>
    <scope>NUCLEOTIDE SEQUENCE [LARGE SCALE GENOMIC DNA]</scope>
    <source>
        <strain evidence="2 3">UM1</strain>
    </source>
</reference>
<proteinExistence type="predicted"/>
<dbReference type="PANTHER" id="PTHR43346">
    <property type="entry name" value="LIGAND BINDING DOMAIN PROTEIN, PUTATIVE (AFU_ORTHOLOGUE AFUA_6G14370)-RELATED"/>
    <property type="match status" value="1"/>
</dbReference>
<gene>
    <name evidence="2" type="ORF">CYJ10_14735</name>
</gene>
<dbReference type="Gene3D" id="2.60.120.10">
    <property type="entry name" value="Jelly Rolls"/>
    <property type="match status" value="1"/>
</dbReference>
<evidence type="ECO:0000259" key="1">
    <source>
        <dbReference type="Pfam" id="PF07883"/>
    </source>
</evidence>
<dbReference type="Pfam" id="PF07883">
    <property type="entry name" value="Cupin_2"/>
    <property type="match status" value="1"/>
</dbReference>
<evidence type="ECO:0000313" key="3">
    <source>
        <dbReference type="Proteomes" id="UP000234341"/>
    </source>
</evidence>
<dbReference type="InterPro" id="IPR013096">
    <property type="entry name" value="Cupin_2"/>
</dbReference>
<sequence length="159" mass="16488">MHRLAVLAAVPVAFVATFAAGFLTAHVDLPLAHAQTPPSALMPLIINLAAMSNDDIGPQVPNMGTLRTKGLVTTPSGTVAVQSGNVPKHYHTSADEIQYVIAGKGTFWLGNEQHQVGPGDLIIIPKGAAHAGSIAASGEFRSLAIKLPPQAPNDTHLLP</sequence>
<dbReference type="EMBL" id="PJRP01000006">
    <property type="protein sequence ID" value="PLP99661.1"/>
    <property type="molecule type" value="Genomic_DNA"/>
</dbReference>